<dbReference type="InterPro" id="IPR017853">
    <property type="entry name" value="GH"/>
</dbReference>
<dbReference type="PANTHER" id="PTHR10353:SF36">
    <property type="entry name" value="LP05116P"/>
    <property type="match status" value="1"/>
</dbReference>
<reference evidence="14 15" key="1">
    <citation type="submission" date="2019-02" db="EMBL/GenBank/DDBJ databases">
        <title>Genome sequencing of the rare red list fungi Phellinidium pouzarii.</title>
        <authorList>
            <person name="Buettner E."/>
            <person name="Kellner H."/>
        </authorList>
    </citation>
    <scope>NUCLEOTIDE SEQUENCE [LARGE SCALE GENOMIC DNA]</scope>
    <source>
        <strain evidence="14 15">DSM 108285</strain>
    </source>
</reference>
<feature type="compositionally biased region" description="Polar residues" evidence="11">
    <location>
        <begin position="800"/>
        <end position="816"/>
    </location>
</feature>
<dbReference type="InterPro" id="IPR000608">
    <property type="entry name" value="UBC"/>
</dbReference>
<dbReference type="PROSITE" id="PS00653">
    <property type="entry name" value="GLYCOSYL_HYDROL_F1_2"/>
    <property type="match status" value="1"/>
</dbReference>
<dbReference type="AlphaFoldDB" id="A0A4S4LHH3"/>
<feature type="signal peptide" evidence="12">
    <location>
        <begin position="1"/>
        <end position="21"/>
    </location>
</feature>
<dbReference type="GO" id="GO:0005975">
    <property type="term" value="P:carbohydrate metabolic process"/>
    <property type="evidence" value="ECO:0007669"/>
    <property type="project" value="InterPro"/>
</dbReference>
<keyword evidence="7" id="KW-0378">Hydrolase</keyword>
<dbReference type="Gene3D" id="3.40.50.10320">
    <property type="entry name" value="LmbE-like"/>
    <property type="match status" value="1"/>
</dbReference>
<proteinExistence type="inferred from homology"/>
<evidence type="ECO:0000256" key="1">
    <source>
        <dbReference type="ARBA" id="ARBA00000485"/>
    </source>
</evidence>
<dbReference type="PROSITE" id="PS00183">
    <property type="entry name" value="UBC_1"/>
    <property type="match status" value="1"/>
</dbReference>
<organism evidence="14 15">
    <name type="scientific">Phellinidium pouzarii</name>
    <dbReference type="NCBI Taxonomy" id="167371"/>
    <lineage>
        <taxon>Eukaryota</taxon>
        <taxon>Fungi</taxon>
        <taxon>Dikarya</taxon>
        <taxon>Basidiomycota</taxon>
        <taxon>Agaricomycotina</taxon>
        <taxon>Agaricomycetes</taxon>
        <taxon>Hymenochaetales</taxon>
        <taxon>Hymenochaetaceae</taxon>
        <taxon>Phellinidium</taxon>
    </lineage>
</organism>
<evidence type="ECO:0000256" key="2">
    <source>
        <dbReference type="ARBA" id="ARBA00004906"/>
    </source>
</evidence>
<feature type="compositionally biased region" description="Low complexity" evidence="11">
    <location>
        <begin position="789"/>
        <end position="799"/>
    </location>
</feature>
<dbReference type="Gene3D" id="3.20.20.80">
    <property type="entry name" value="Glycosidases"/>
    <property type="match status" value="1"/>
</dbReference>
<dbReference type="PRINTS" id="PR00131">
    <property type="entry name" value="GLHYDRLASE1"/>
</dbReference>
<dbReference type="SUPFAM" id="SSF54495">
    <property type="entry name" value="UBC-like"/>
    <property type="match status" value="1"/>
</dbReference>
<dbReference type="Pfam" id="PF00232">
    <property type="entry name" value="Glyco_hydro_1"/>
    <property type="match status" value="1"/>
</dbReference>
<dbReference type="OrthoDB" id="65569at2759"/>
<dbReference type="InterPro" id="IPR001360">
    <property type="entry name" value="Glyco_hydro_1"/>
</dbReference>
<feature type="region of interest" description="Disordered" evidence="11">
    <location>
        <begin position="779"/>
        <end position="823"/>
    </location>
</feature>
<evidence type="ECO:0000256" key="9">
    <source>
        <dbReference type="ARBA" id="ARBA00023295"/>
    </source>
</evidence>
<accession>A0A4S4LHH3</accession>
<evidence type="ECO:0000256" key="12">
    <source>
        <dbReference type="SAM" id="SignalP"/>
    </source>
</evidence>
<dbReference type="InterPro" id="IPR033132">
    <property type="entry name" value="GH_1_N_CS"/>
</dbReference>
<comment type="pathway">
    <text evidence="2">Protein modification; protein ubiquitination.</text>
</comment>
<keyword evidence="4" id="KW-0808">Transferase</keyword>
<dbReference type="GO" id="GO:0061631">
    <property type="term" value="F:ubiquitin conjugating enzyme activity"/>
    <property type="evidence" value="ECO:0007669"/>
    <property type="project" value="UniProtKB-EC"/>
</dbReference>
<evidence type="ECO:0000313" key="14">
    <source>
        <dbReference type="EMBL" id="THH11422.1"/>
    </source>
</evidence>
<dbReference type="Gene3D" id="3.10.110.10">
    <property type="entry name" value="Ubiquitin Conjugating Enzyme"/>
    <property type="match status" value="1"/>
</dbReference>
<protein>
    <recommendedName>
        <fullName evidence="13">UBC core domain-containing protein</fullName>
    </recommendedName>
</protein>
<dbReference type="Pfam" id="PF00179">
    <property type="entry name" value="UQ_con"/>
    <property type="match status" value="1"/>
</dbReference>
<evidence type="ECO:0000256" key="10">
    <source>
        <dbReference type="PROSITE-ProRule" id="PRU10133"/>
    </source>
</evidence>
<keyword evidence="9" id="KW-0326">Glycosidase</keyword>
<keyword evidence="5" id="KW-0547">Nucleotide-binding</keyword>
<dbReference type="PANTHER" id="PTHR10353">
    <property type="entry name" value="GLYCOSYL HYDROLASE"/>
    <property type="match status" value="1"/>
</dbReference>
<dbReference type="PROSITE" id="PS50127">
    <property type="entry name" value="UBC_2"/>
    <property type="match status" value="1"/>
</dbReference>
<dbReference type="GO" id="GO:0008422">
    <property type="term" value="F:beta-glucosidase activity"/>
    <property type="evidence" value="ECO:0007669"/>
    <property type="project" value="TreeGrafter"/>
</dbReference>
<dbReference type="SUPFAM" id="SSF102588">
    <property type="entry name" value="LmbE-like"/>
    <property type="match status" value="1"/>
</dbReference>
<evidence type="ECO:0000256" key="8">
    <source>
        <dbReference type="ARBA" id="ARBA00022840"/>
    </source>
</evidence>
<evidence type="ECO:0000256" key="3">
    <source>
        <dbReference type="ARBA" id="ARBA00010838"/>
    </source>
</evidence>
<dbReference type="InterPro" id="IPR016135">
    <property type="entry name" value="UBQ-conjugating_enzyme/RWD"/>
</dbReference>
<feature type="active site" description="Glycyl thioester intermediate" evidence="10">
    <location>
        <position position="716"/>
    </location>
</feature>
<evidence type="ECO:0000313" key="15">
    <source>
        <dbReference type="Proteomes" id="UP000308199"/>
    </source>
</evidence>
<dbReference type="Proteomes" id="UP000308199">
    <property type="component" value="Unassembled WGS sequence"/>
</dbReference>
<evidence type="ECO:0000256" key="5">
    <source>
        <dbReference type="ARBA" id="ARBA00022741"/>
    </source>
</evidence>
<keyword evidence="15" id="KW-1185">Reference proteome</keyword>
<dbReference type="InterPro" id="IPR023313">
    <property type="entry name" value="UBQ-conjugating_AS"/>
</dbReference>
<dbReference type="SMART" id="SM00212">
    <property type="entry name" value="UBCc"/>
    <property type="match status" value="1"/>
</dbReference>
<dbReference type="EMBL" id="SGPK01000014">
    <property type="protein sequence ID" value="THH11422.1"/>
    <property type="molecule type" value="Genomic_DNA"/>
</dbReference>
<evidence type="ECO:0000256" key="7">
    <source>
        <dbReference type="ARBA" id="ARBA00022801"/>
    </source>
</evidence>
<comment type="catalytic activity">
    <reaction evidence="1">
        <text>S-ubiquitinyl-[E1 ubiquitin-activating enzyme]-L-cysteine + [E2 ubiquitin-conjugating enzyme]-L-cysteine = [E1 ubiquitin-activating enzyme]-L-cysteine + S-ubiquitinyl-[E2 ubiquitin-conjugating enzyme]-L-cysteine.</text>
        <dbReference type="EC" id="2.3.2.23"/>
    </reaction>
</comment>
<keyword evidence="6" id="KW-0833">Ubl conjugation pathway</keyword>
<comment type="similarity">
    <text evidence="3">Belongs to the glycosyl hydrolase 1 family.</text>
</comment>
<dbReference type="FunFam" id="3.10.110.10:FF:000101">
    <property type="entry name" value="Ubiquitin-conjugating enzyme E2 D2"/>
    <property type="match status" value="1"/>
</dbReference>
<comment type="caution">
    <text evidence="14">The sequence shown here is derived from an EMBL/GenBank/DDBJ whole genome shotgun (WGS) entry which is preliminary data.</text>
</comment>
<dbReference type="InterPro" id="IPR024078">
    <property type="entry name" value="LmbE-like_dom_sf"/>
</dbReference>
<sequence>MMKALRTLGLAPLTLLTAAQAAPSSSALSILSTFSATSTSTSAIILSSSFTPSTVMPTASATPFTTVASSSTVQLPTSAPFVPIGSIPRNYTPEGLQQLWDLVGPVDSPPFTTTAIPEVPVILPTSPPSLYPTWYAPAPKDILPNLTFPKGFTFGVATAAYQVEGAAMNEGKGPTEWDWAGRQPDAIVDGTNGDIVDLHYFLYKNDTARVAALGANAHSFSISWARIFPFGAKDSPVNQAGLDHYSDLIDYSISLGVEPVATLFHWDVPLALEAYYGGFSSPNIVDDYVNYATTVFKAYNGRVQRWVTFNEPHVFCGQIATYPFTSMLAPGVNVSTAMYKCAYHLLLAHAGAVKAFRAMNISGEIAYKNDGYVGTVWRTNATEDAEALERNAAFTIGLFAEAVYNTGDWPELIKETLDESFLPRFTEEQQKDLKGSADFFAIDAYRGGWVAAPPNGINACLANISDPNWPACSVEILYDAATGWPAGNAGDTQSTWLMATPSRLRYELGAIRQRWPYNKIFISEFGFSEPAEGTRTDLSNVLDDSGRTNYFMTYLGEALLAIHEDGIPLAGTFTWAMLDNAEWSSGTSTRFGIQYVNYSTPNLERSFKRSALALAEFFSSHLQTGIIMALKRINKELIDLARDPPSSCSAGPKDTDGPINMFSWQATIMGPGDSPYAGGVFFLDIMFPTDYPFKPPKVSFSTKIYHPNINANGSICLDILRDQWSPALTVSKGRSTIKRLESGQESMQCDKTSSNFVTRSHVYTTPWLSTSTTNMVKKAVAGSKGPTGKSSSVKAAAASTPTSNNISGASATQPQAPTRKADTPVRAAAQGTLLFRLMFLLIPLLQMLWTAEAPRRPFAAVRDPATGFVEQELINPRIVLAVAHPRDALLFAPTALAMLTPKRRETAEFFTLVLSGNASAWKNEWEMLGLDEGKQFVLNVLEPEDSADATWTPNVIAKQVEPFILEHNIDTILTFDAEGITGHPHHRALFAGLSELLASPSLASSRAAQPESLRNPTAPRLFALRTRSWARHLSIFTPVFEHLALGVNALRFDAAKAKAEGLRVPTVFVSDIKMYIRSWRTLVKVPGQLMPLKLAMWILGRSLWINEWIEV</sequence>
<dbReference type="SUPFAM" id="SSF51445">
    <property type="entry name" value="(Trans)glycosidases"/>
    <property type="match status" value="1"/>
</dbReference>
<evidence type="ECO:0000256" key="11">
    <source>
        <dbReference type="SAM" id="MobiDB-lite"/>
    </source>
</evidence>
<gene>
    <name evidence="14" type="ORF">EW145_g666</name>
</gene>
<keyword evidence="8" id="KW-0067">ATP-binding</keyword>
<dbReference type="GO" id="GO:0005524">
    <property type="term" value="F:ATP binding"/>
    <property type="evidence" value="ECO:0007669"/>
    <property type="project" value="UniProtKB-KW"/>
</dbReference>
<feature type="domain" description="UBC core" evidence="13">
    <location>
        <begin position="628"/>
        <end position="785"/>
    </location>
</feature>
<name>A0A4S4LHH3_9AGAM</name>
<keyword evidence="12" id="KW-0732">Signal</keyword>
<evidence type="ECO:0000259" key="13">
    <source>
        <dbReference type="PROSITE" id="PS50127"/>
    </source>
</evidence>
<feature type="chain" id="PRO_5020361903" description="UBC core domain-containing protein" evidence="12">
    <location>
        <begin position="22"/>
        <end position="1111"/>
    </location>
</feature>
<evidence type="ECO:0000256" key="4">
    <source>
        <dbReference type="ARBA" id="ARBA00022679"/>
    </source>
</evidence>
<evidence type="ECO:0000256" key="6">
    <source>
        <dbReference type="ARBA" id="ARBA00022786"/>
    </source>
</evidence>